<dbReference type="EMBL" id="JAATTO010000036">
    <property type="protein sequence ID" value="MBC9981347.1"/>
    <property type="molecule type" value="Genomic_DNA"/>
</dbReference>
<comment type="pathway">
    <text evidence="3">Amino-acid biosynthesis; L-lysine biosynthesis via DAP pathway; LL-2,6-diaminopimelate from (S)-tetrahydrodipicolinate (succinylase route): step 3/3.</text>
</comment>
<evidence type="ECO:0000256" key="10">
    <source>
        <dbReference type="ARBA" id="ARBA00023285"/>
    </source>
</evidence>
<dbReference type="PANTHER" id="PTHR43808:SF32">
    <property type="entry name" value="ARGE_DAPE-RELATED DEACYLASE"/>
    <property type="match status" value="1"/>
</dbReference>
<evidence type="ECO:0000313" key="14">
    <source>
        <dbReference type="Proteomes" id="UP000639516"/>
    </source>
</evidence>
<dbReference type="Pfam" id="PF01546">
    <property type="entry name" value="Peptidase_M20"/>
    <property type="match status" value="1"/>
</dbReference>
<dbReference type="SUPFAM" id="SSF53187">
    <property type="entry name" value="Zn-dependent exopeptidases"/>
    <property type="match status" value="1"/>
</dbReference>
<reference evidence="13 14" key="1">
    <citation type="journal article" date="2020" name="Arch. Microbiol.">
        <title>Bradyrhizobium campsiandrae sp. nov., a nitrogen-fixing bacterial strain isolated from a native leguminous tree from the Amazon adapted to flooded conditions.</title>
        <authorList>
            <person name="Cabral Michel D."/>
            <person name="Martins da Costa E."/>
            <person name="Azarias Guimaraes A."/>
            <person name="Soares de Carvalho T."/>
            <person name="Santos de Castro Caputo P."/>
            <person name="Willems A."/>
            <person name="de Souza Moreira F.M."/>
        </authorList>
    </citation>
    <scope>NUCLEOTIDE SEQUENCE [LARGE SCALE GENOMIC DNA]</scope>
    <source>
        <strain evidence="14">INPA 384B</strain>
    </source>
</reference>
<dbReference type="InterPro" id="IPR001261">
    <property type="entry name" value="ArgE/DapE_CS"/>
</dbReference>
<keyword evidence="10" id="KW-0170">Cobalt</keyword>
<dbReference type="Pfam" id="PF07687">
    <property type="entry name" value="M20_dimer"/>
    <property type="match status" value="1"/>
</dbReference>
<evidence type="ECO:0000256" key="6">
    <source>
        <dbReference type="ARBA" id="ARBA00016853"/>
    </source>
</evidence>
<protein>
    <recommendedName>
        <fullName evidence="6">Probable succinyl-diaminopimelate desuccinylase</fullName>
        <ecNumber evidence="5">3.5.1.18</ecNumber>
    </recommendedName>
</protein>
<dbReference type="Gene3D" id="3.40.630.10">
    <property type="entry name" value="Zn peptidases"/>
    <property type="match status" value="1"/>
</dbReference>
<dbReference type="PROSITE" id="PS00759">
    <property type="entry name" value="ARGE_DAPE_CPG2_2"/>
    <property type="match status" value="1"/>
</dbReference>
<dbReference type="SUPFAM" id="SSF55031">
    <property type="entry name" value="Bacterial exopeptidase dimerisation domain"/>
    <property type="match status" value="1"/>
</dbReference>
<evidence type="ECO:0000256" key="5">
    <source>
        <dbReference type="ARBA" id="ARBA00011921"/>
    </source>
</evidence>
<comment type="catalytic activity">
    <reaction evidence="11">
        <text>N-succinyl-(2S,6S)-2,6-diaminopimelate + H2O = (2S,6S)-2,6-diaminopimelate + succinate</text>
        <dbReference type="Rhea" id="RHEA:22608"/>
        <dbReference type="ChEBI" id="CHEBI:15377"/>
        <dbReference type="ChEBI" id="CHEBI:30031"/>
        <dbReference type="ChEBI" id="CHEBI:57609"/>
        <dbReference type="ChEBI" id="CHEBI:58087"/>
        <dbReference type="EC" id="3.5.1.18"/>
    </reaction>
</comment>
<dbReference type="InterPro" id="IPR036264">
    <property type="entry name" value="Bact_exopeptidase_dim_dom"/>
</dbReference>
<accession>A0ABR7UD52</accession>
<evidence type="ECO:0000256" key="2">
    <source>
        <dbReference type="ARBA" id="ARBA00001947"/>
    </source>
</evidence>
<keyword evidence="9" id="KW-0862">Zinc</keyword>
<name>A0ABR7UD52_9BRAD</name>
<proteinExistence type="inferred from homology"/>
<dbReference type="RefSeq" id="WP_188098064.1">
    <property type="nucleotide sequence ID" value="NZ_JAANIH010000008.1"/>
</dbReference>
<comment type="similarity">
    <text evidence="4">Belongs to the peptidase M20A family.</text>
</comment>
<dbReference type="NCBIfam" id="TIGR01910">
    <property type="entry name" value="DapE-ArgE"/>
    <property type="match status" value="1"/>
</dbReference>
<keyword evidence="7" id="KW-0479">Metal-binding</keyword>
<evidence type="ECO:0000256" key="9">
    <source>
        <dbReference type="ARBA" id="ARBA00022833"/>
    </source>
</evidence>
<evidence type="ECO:0000256" key="7">
    <source>
        <dbReference type="ARBA" id="ARBA00022723"/>
    </source>
</evidence>
<feature type="domain" description="Peptidase M20 dimerisation" evidence="12">
    <location>
        <begin position="191"/>
        <end position="318"/>
    </location>
</feature>
<sequence>MHHVTKDDLMAEIERDRASHIAFLQAFIREPSPNPPGNTRRAAAVVTRYLASRGIEASIVAPREDLPNVVSEFEGGRSGRRLVMNGHIDVFPVGDGSGWSRDPWSGALEDGYVHGRGACDMKAGTAASVIAFSYLHAHRGKLAGSLGLTAVSDEETGGRWGSRWLLENETRWHGDCMINAEPSGLQTVRFAEKGTLRLTFTVRTAGAHGAHLHKSKSATRIAATLIDRLAQIEAIVPELPESLRAYLGRPEVRAAADHAMGFGAADILTRPTLNIGTIKGGLKVNMIPASCVFEADIRLPIGLDAGRVMQTIQTILTDYPQVDVAIQEAASNASNSCAHDHPMVGLLARNAEAVSGLRPIAVPSLGATDCKFWRYHKVPAYIYGPAPTRMAAADECVLVEEFMTVIKTHTLSAWDYLTGDG</sequence>
<dbReference type="EC" id="3.5.1.18" evidence="5"/>
<organism evidence="13 14">
    <name type="scientific">Bradyrhizobium campsiandrae</name>
    <dbReference type="NCBI Taxonomy" id="1729892"/>
    <lineage>
        <taxon>Bacteria</taxon>
        <taxon>Pseudomonadati</taxon>
        <taxon>Pseudomonadota</taxon>
        <taxon>Alphaproteobacteria</taxon>
        <taxon>Hyphomicrobiales</taxon>
        <taxon>Nitrobacteraceae</taxon>
        <taxon>Bradyrhizobium</taxon>
    </lineage>
</organism>
<evidence type="ECO:0000256" key="1">
    <source>
        <dbReference type="ARBA" id="ARBA00001941"/>
    </source>
</evidence>
<evidence type="ECO:0000256" key="11">
    <source>
        <dbReference type="ARBA" id="ARBA00051301"/>
    </source>
</evidence>
<keyword evidence="14" id="KW-1185">Reference proteome</keyword>
<keyword evidence="8" id="KW-0378">Hydrolase</keyword>
<dbReference type="Proteomes" id="UP000639516">
    <property type="component" value="Unassembled WGS sequence"/>
</dbReference>
<evidence type="ECO:0000256" key="4">
    <source>
        <dbReference type="ARBA" id="ARBA00006247"/>
    </source>
</evidence>
<evidence type="ECO:0000313" key="13">
    <source>
        <dbReference type="EMBL" id="MBC9981347.1"/>
    </source>
</evidence>
<dbReference type="InterPro" id="IPR002933">
    <property type="entry name" value="Peptidase_M20"/>
</dbReference>
<comment type="cofactor">
    <cofactor evidence="2">
        <name>Zn(2+)</name>
        <dbReference type="ChEBI" id="CHEBI:29105"/>
    </cofactor>
</comment>
<dbReference type="PANTHER" id="PTHR43808">
    <property type="entry name" value="ACETYLORNITHINE DEACETYLASE"/>
    <property type="match status" value="1"/>
</dbReference>
<comment type="cofactor">
    <cofactor evidence="1">
        <name>Co(2+)</name>
        <dbReference type="ChEBI" id="CHEBI:48828"/>
    </cofactor>
</comment>
<dbReference type="InterPro" id="IPR050072">
    <property type="entry name" value="Peptidase_M20A"/>
</dbReference>
<dbReference type="Gene3D" id="3.30.70.360">
    <property type="match status" value="1"/>
</dbReference>
<comment type="caution">
    <text evidence="13">The sequence shown here is derived from an EMBL/GenBank/DDBJ whole genome shotgun (WGS) entry which is preliminary data.</text>
</comment>
<dbReference type="InterPro" id="IPR011650">
    <property type="entry name" value="Peptidase_M20_dimer"/>
</dbReference>
<evidence type="ECO:0000256" key="8">
    <source>
        <dbReference type="ARBA" id="ARBA00022801"/>
    </source>
</evidence>
<gene>
    <name evidence="13" type="ORF">HA482_24380</name>
</gene>
<evidence type="ECO:0000259" key="12">
    <source>
        <dbReference type="Pfam" id="PF07687"/>
    </source>
</evidence>
<evidence type="ECO:0000256" key="3">
    <source>
        <dbReference type="ARBA" id="ARBA00005130"/>
    </source>
</evidence>
<dbReference type="InterPro" id="IPR010182">
    <property type="entry name" value="ArgE/DapE"/>
</dbReference>